<protein>
    <submittedName>
        <fullName evidence="2">Phosphopantetheine attachment site</fullName>
    </submittedName>
</protein>
<reference evidence="2 3" key="1">
    <citation type="submission" date="2017-06" db="EMBL/GenBank/DDBJ databases">
        <authorList>
            <person name="Kim H.J."/>
            <person name="Triplett B.A."/>
        </authorList>
    </citation>
    <scope>NUCLEOTIDE SEQUENCE [LARGE SCALE GENOMIC DNA]</scope>
    <source>
        <strain evidence="2 3">DSM 43151</strain>
    </source>
</reference>
<dbReference type="EMBL" id="FZNR01000028">
    <property type="protein sequence ID" value="SNS90503.1"/>
    <property type="molecule type" value="Genomic_DNA"/>
</dbReference>
<evidence type="ECO:0000259" key="1">
    <source>
        <dbReference type="PROSITE" id="PS50075"/>
    </source>
</evidence>
<organism evidence="2 3">
    <name type="scientific">Actinoplanes regularis</name>
    <dbReference type="NCBI Taxonomy" id="52697"/>
    <lineage>
        <taxon>Bacteria</taxon>
        <taxon>Bacillati</taxon>
        <taxon>Actinomycetota</taxon>
        <taxon>Actinomycetes</taxon>
        <taxon>Micromonosporales</taxon>
        <taxon>Micromonosporaceae</taxon>
        <taxon>Actinoplanes</taxon>
    </lineage>
</organism>
<gene>
    <name evidence="2" type="ORF">SAMN06264365_12820</name>
</gene>
<dbReference type="RefSeq" id="WP_089298487.1">
    <property type="nucleotide sequence ID" value="NZ_BOMU01000099.1"/>
</dbReference>
<dbReference type="AlphaFoldDB" id="A0A239IBR7"/>
<dbReference type="Proteomes" id="UP000198415">
    <property type="component" value="Unassembled WGS sequence"/>
</dbReference>
<dbReference type="InterPro" id="IPR036736">
    <property type="entry name" value="ACP-like_sf"/>
</dbReference>
<feature type="domain" description="Carrier" evidence="1">
    <location>
        <begin position="7"/>
        <end position="88"/>
    </location>
</feature>
<dbReference type="Gene3D" id="1.10.1200.10">
    <property type="entry name" value="ACP-like"/>
    <property type="match status" value="1"/>
</dbReference>
<dbReference type="SUPFAM" id="SSF47336">
    <property type="entry name" value="ACP-like"/>
    <property type="match status" value="1"/>
</dbReference>
<sequence>MQSITGPTVEEIVDVIVRLLADEQGEPEADVRDALEEGGWELPIDSLRIVEILTRVEQEFGVEVAPDVDSARSMRSVRDFAQVVRTACTIGDRS</sequence>
<dbReference type="PROSITE" id="PS50075">
    <property type="entry name" value="CARRIER"/>
    <property type="match status" value="1"/>
</dbReference>
<keyword evidence="3" id="KW-1185">Reference proteome</keyword>
<evidence type="ECO:0000313" key="3">
    <source>
        <dbReference type="Proteomes" id="UP000198415"/>
    </source>
</evidence>
<evidence type="ECO:0000313" key="2">
    <source>
        <dbReference type="EMBL" id="SNS90503.1"/>
    </source>
</evidence>
<name>A0A239IBR7_9ACTN</name>
<dbReference type="InterPro" id="IPR009081">
    <property type="entry name" value="PP-bd_ACP"/>
</dbReference>
<dbReference type="OrthoDB" id="4237664at2"/>
<dbReference type="Pfam" id="PF00550">
    <property type="entry name" value="PP-binding"/>
    <property type="match status" value="1"/>
</dbReference>
<accession>A0A239IBR7</accession>
<proteinExistence type="predicted"/>